<dbReference type="HAMAP" id="MF_02078">
    <property type="entry name" value="MurJ_MviN"/>
    <property type="match status" value="1"/>
</dbReference>
<comment type="pathway">
    <text evidence="10">Cell wall biogenesis; peptidoglycan biosynthesis.</text>
</comment>
<keyword evidence="3 10" id="KW-0812">Transmembrane</keyword>
<dbReference type="UniPathway" id="UPA00219"/>
<dbReference type="NCBIfam" id="TIGR01695">
    <property type="entry name" value="murJ_mviN"/>
    <property type="match status" value="1"/>
</dbReference>
<evidence type="ECO:0000256" key="4">
    <source>
        <dbReference type="ARBA" id="ARBA00022960"/>
    </source>
</evidence>
<keyword evidence="10" id="KW-0997">Cell inner membrane</keyword>
<evidence type="ECO:0000256" key="5">
    <source>
        <dbReference type="ARBA" id="ARBA00022984"/>
    </source>
</evidence>
<keyword evidence="2 10" id="KW-1003">Cell membrane</keyword>
<proteinExistence type="inferred from homology"/>
<feature type="transmembrane region" description="Helical" evidence="10">
    <location>
        <begin position="87"/>
        <end position="113"/>
    </location>
</feature>
<dbReference type="GO" id="GO:0034204">
    <property type="term" value="P:lipid translocation"/>
    <property type="evidence" value="ECO:0007669"/>
    <property type="project" value="TreeGrafter"/>
</dbReference>
<keyword evidence="10 11" id="KW-0961">Cell wall biogenesis/degradation</keyword>
<accession>A0A2C9D1P0</accession>
<dbReference type="CDD" id="cd13123">
    <property type="entry name" value="MATE_MurJ_like"/>
    <property type="match status" value="1"/>
</dbReference>
<dbReference type="Proteomes" id="UP000223606">
    <property type="component" value="Chromosome 1"/>
</dbReference>
<comment type="function">
    <text evidence="8 10 11">Involved in peptidoglycan biosynthesis. Transports lipid-linked peptidoglycan precursors from the inner to the outer leaflet of the cytoplasmic membrane.</text>
</comment>
<comment type="subcellular location">
    <subcellularLocation>
        <location evidence="10">Cell inner membrane</location>
        <topology evidence="10">Multi-pass membrane protein</topology>
    </subcellularLocation>
    <subcellularLocation>
        <location evidence="1">Cell membrane</location>
        <topology evidence="1">Multi-pass membrane protein</topology>
    </subcellularLocation>
</comment>
<evidence type="ECO:0000256" key="11">
    <source>
        <dbReference type="PIRNR" id="PIRNR002869"/>
    </source>
</evidence>
<feature type="transmembrane region" description="Helical" evidence="10">
    <location>
        <begin position="352"/>
        <end position="373"/>
    </location>
</feature>
<keyword evidence="7 10" id="KW-0472">Membrane</keyword>
<organism evidence="12 13">
    <name type="scientific">Hartmannibacter diazotrophicus</name>
    <dbReference type="NCBI Taxonomy" id="1482074"/>
    <lineage>
        <taxon>Bacteria</taxon>
        <taxon>Pseudomonadati</taxon>
        <taxon>Pseudomonadota</taxon>
        <taxon>Alphaproteobacteria</taxon>
        <taxon>Hyphomicrobiales</taxon>
        <taxon>Pleomorphomonadaceae</taxon>
        <taxon>Hartmannibacter</taxon>
    </lineage>
</organism>
<gene>
    <name evidence="12" type="primary">murJ_1</name>
    <name evidence="10" type="synonym">murJ</name>
    <name evidence="12" type="ORF">HDIA_0619</name>
</gene>
<dbReference type="OrthoDB" id="9816572at2"/>
<keyword evidence="13" id="KW-1185">Reference proteome</keyword>
<dbReference type="EMBL" id="LT960614">
    <property type="protein sequence ID" value="SON54160.1"/>
    <property type="molecule type" value="Genomic_DNA"/>
</dbReference>
<dbReference type="PRINTS" id="PR01806">
    <property type="entry name" value="VIRFACTRMVIN"/>
</dbReference>
<feature type="transmembrane region" description="Helical" evidence="10">
    <location>
        <begin position="133"/>
        <end position="151"/>
    </location>
</feature>
<feature type="transmembrane region" description="Helical" evidence="10">
    <location>
        <begin position="233"/>
        <end position="257"/>
    </location>
</feature>
<dbReference type="PIRSF" id="PIRSF002869">
    <property type="entry name" value="MviN"/>
    <property type="match status" value="1"/>
</dbReference>
<feature type="transmembrane region" description="Helical" evidence="10">
    <location>
        <begin position="411"/>
        <end position="432"/>
    </location>
</feature>
<dbReference type="KEGG" id="hdi:HDIA_0619"/>
<comment type="similarity">
    <text evidence="9 10 11">Belongs to the MurJ/MviN family.</text>
</comment>
<reference evidence="13" key="1">
    <citation type="submission" date="2017-09" db="EMBL/GenBank/DDBJ databases">
        <title>Genome sequence of Nannocystis excedens DSM 71.</title>
        <authorList>
            <person name="Blom J."/>
        </authorList>
    </citation>
    <scope>NUCLEOTIDE SEQUENCE [LARGE SCALE GENOMIC DNA]</scope>
    <source>
        <strain evidence="13">type strain: E19</strain>
    </source>
</reference>
<dbReference type="PANTHER" id="PTHR47019:SF1">
    <property type="entry name" value="LIPID II FLIPPASE MURJ"/>
    <property type="match status" value="1"/>
</dbReference>
<dbReference type="RefSeq" id="WP_099554253.1">
    <property type="nucleotide sequence ID" value="NZ_LT960614.1"/>
</dbReference>
<dbReference type="GO" id="GO:0009252">
    <property type="term" value="P:peptidoglycan biosynthetic process"/>
    <property type="evidence" value="ECO:0007669"/>
    <property type="project" value="UniProtKB-UniRule"/>
</dbReference>
<dbReference type="GO" id="GO:0005886">
    <property type="term" value="C:plasma membrane"/>
    <property type="evidence" value="ECO:0007669"/>
    <property type="project" value="UniProtKB-SubCell"/>
</dbReference>
<keyword evidence="6 10" id="KW-1133">Transmembrane helix</keyword>
<dbReference type="PANTHER" id="PTHR47019">
    <property type="entry name" value="LIPID II FLIPPASE MURJ"/>
    <property type="match status" value="1"/>
</dbReference>
<dbReference type="Pfam" id="PF03023">
    <property type="entry name" value="MurJ"/>
    <property type="match status" value="1"/>
</dbReference>
<keyword evidence="10 11" id="KW-0813">Transport</keyword>
<feature type="transmembrane region" description="Helical" evidence="10">
    <location>
        <begin position="444"/>
        <end position="464"/>
    </location>
</feature>
<feature type="transmembrane region" description="Helical" evidence="10">
    <location>
        <begin position="192"/>
        <end position="212"/>
    </location>
</feature>
<evidence type="ECO:0000256" key="1">
    <source>
        <dbReference type="ARBA" id="ARBA00004651"/>
    </source>
</evidence>
<dbReference type="GO" id="GO:0008360">
    <property type="term" value="P:regulation of cell shape"/>
    <property type="evidence" value="ECO:0007669"/>
    <property type="project" value="UniProtKB-UniRule"/>
</dbReference>
<keyword evidence="4 10" id="KW-0133">Cell shape</keyword>
<dbReference type="InterPro" id="IPR051050">
    <property type="entry name" value="Lipid_II_flippase_MurJ/MviN"/>
</dbReference>
<evidence type="ECO:0000256" key="2">
    <source>
        <dbReference type="ARBA" id="ARBA00022475"/>
    </source>
</evidence>
<evidence type="ECO:0000256" key="3">
    <source>
        <dbReference type="ARBA" id="ARBA00022692"/>
    </source>
</evidence>
<name>A0A2C9D1P0_9HYPH</name>
<evidence type="ECO:0000256" key="10">
    <source>
        <dbReference type="HAMAP-Rule" id="MF_02078"/>
    </source>
</evidence>
<feature type="transmembrane region" description="Helical" evidence="10">
    <location>
        <begin position="385"/>
        <end position="405"/>
    </location>
</feature>
<evidence type="ECO:0000313" key="13">
    <source>
        <dbReference type="Proteomes" id="UP000223606"/>
    </source>
</evidence>
<dbReference type="AlphaFoldDB" id="A0A2C9D1P0"/>
<sequence>MNLLKNFATVGMATMVSRVLGFVRDVFMAQMLGSGPMADAFFVAFRLPNLFRRLFAEGAFNAAFVPLFARAVEEGGDEKARQFAEEVLASLLFTLLILTAVAELAMPALVYALAPGFADDAAKFDLATGMTRIMFPYLMCMSLTAMASGMLNSMGRFALAAFAPSLLNVVFVIALTFIWFSGAAGTSEAAFVLSWAVFIAGFVQLLSLVIGLRMIDFSLKLRRPRLTPGVRRLLVLGLPGVVAGGITQINIVVGTIIASNQESAVSFLYYADRLYQLPLGIVGVAIGVVLLPDLTRQLRSKTPETALHTQNRALEFSMALTLPATVALAVIPVEIIRVLFERGAFGPEDSVATGHALAAYALGLPAFVAIKVLQPAYFAREDTKTPTIYAGISMVVNVVLAIALFSAFAHVGIAAATTVAAWVNVGQLTLGLVRRGEFVFDTLLVKRLPLMLLASLLMGAGLYLGARQLDPWLTPSAGLLTCTLALMGLVLLGMVLFALFAILTGAIDVKRYGRMIFARGKG</sequence>
<keyword evidence="5 10" id="KW-0573">Peptidoglycan synthesis</keyword>
<feature type="transmembrane region" description="Helical" evidence="10">
    <location>
        <begin position="158"/>
        <end position="180"/>
    </location>
</feature>
<feature type="transmembrane region" description="Helical" evidence="10">
    <location>
        <begin position="277"/>
        <end position="295"/>
    </location>
</feature>
<evidence type="ECO:0000256" key="7">
    <source>
        <dbReference type="ARBA" id="ARBA00023136"/>
    </source>
</evidence>
<evidence type="ECO:0000256" key="8">
    <source>
        <dbReference type="ARBA" id="ARBA00060041"/>
    </source>
</evidence>
<feature type="transmembrane region" description="Helical" evidence="10">
    <location>
        <begin position="316"/>
        <end position="340"/>
    </location>
</feature>
<dbReference type="InterPro" id="IPR004268">
    <property type="entry name" value="MurJ"/>
</dbReference>
<dbReference type="GO" id="GO:0071555">
    <property type="term" value="P:cell wall organization"/>
    <property type="evidence" value="ECO:0007669"/>
    <property type="project" value="UniProtKB-UniRule"/>
</dbReference>
<dbReference type="GO" id="GO:0015648">
    <property type="term" value="F:lipid-linked peptidoglycan transporter activity"/>
    <property type="evidence" value="ECO:0007669"/>
    <property type="project" value="UniProtKB-UniRule"/>
</dbReference>
<evidence type="ECO:0000256" key="6">
    <source>
        <dbReference type="ARBA" id="ARBA00022989"/>
    </source>
</evidence>
<evidence type="ECO:0000256" key="9">
    <source>
        <dbReference type="ARBA" id="ARBA00061532"/>
    </source>
</evidence>
<evidence type="ECO:0000313" key="12">
    <source>
        <dbReference type="EMBL" id="SON54160.1"/>
    </source>
</evidence>
<protein>
    <recommendedName>
        <fullName evidence="10">Probable lipid II flippase MurJ</fullName>
    </recommendedName>
</protein>
<feature type="transmembrane region" description="Helical" evidence="10">
    <location>
        <begin position="484"/>
        <end position="507"/>
    </location>
</feature>